<evidence type="ECO:0000256" key="5">
    <source>
        <dbReference type="ARBA" id="ARBA00022801"/>
    </source>
</evidence>
<dbReference type="AlphaFoldDB" id="A0AA96GB46"/>
<evidence type="ECO:0000256" key="2">
    <source>
        <dbReference type="ARBA" id="ARBA00022670"/>
    </source>
</evidence>
<dbReference type="SMART" id="SM00228">
    <property type="entry name" value="PDZ"/>
    <property type="match status" value="2"/>
</dbReference>
<feature type="binding site" evidence="8">
    <location>
        <position position="128"/>
    </location>
    <ligand>
        <name>substrate</name>
    </ligand>
</feature>
<feature type="active site" description="Charge relay system" evidence="7">
    <location>
        <position position="158"/>
    </location>
</feature>
<dbReference type="InterPro" id="IPR011782">
    <property type="entry name" value="Pept_S1C_Do"/>
</dbReference>
<dbReference type="KEGG" id="nall:PP769_13145"/>
<evidence type="ECO:0000256" key="6">
    <source>
        <dbReference type="ARBA" id="ARBA00022825"/>
    </source>
</evidence>
<comment type="similarity">
    <text evidence="1">Belongs to the peptidase S1C family.</text>
</comment>
<evidence type="ECO:0000259" key="9">
    <source>
        <dbReference type="PROSITE" id="PS50106"/>
    </source>
</evidence>
<keyword evidence="3" id="KW-0732">Signal</keyword>
<dbReference type="NCBIfam" id="TIGR02037">
    <property type="entry name" value="degP_htrA_DO"/>
    <property type="match status" value="1"/>
</dbReference>
<dbReference type="Gene3D" id="2.30.42.10">
    <property type="match status" value="2"/>
</dbReference>
<dbReference type="Pfam" id="PF13180">
    <property type="entry name" value="PDZ_2"/>
    <property type="match status" value="1"/>
</dbReference>
<dbReference type="FunFam" id="2.40.10.10:FF:000001">
    <property type="entry name" value="Periplasmic serine protease DegS"/>
    <property type="match status" value="1"/>
</dbReference>
<evidence type="ECO:0000256" key="3">
    <source>
        <dbReference type="ARBA" id="ARBA00022729"/>
    </source>
</evidence>
<dbReference type="PROSITE" id="PS51257">
    <property type="entry name" value="PROKAR_LIPOPROTEIN"/>
    <property type="match status" value="1"/>
</dbReference>
<gene>
    <name evidence="10" type="ORF">PP769_13145</name>
</gene>
<evidence type="ECO:0000256" key="7">
    <source>
        <dbReference type="PIRSR" id="PIRSR611782-1"/>
    </source>
</evidence>
<dbReference type="SUPFAM" id="SSF50156">
    <property type="entry name" value="PDZ domain-like"/>
    <property type="match status" value="2"/>
</dbReference>
<dbReference type="PRINTS" id="PR00834">
    <property type="entry name" value="PROTEASES2C"/>
</dbReference>
<name>A0AA96GB46_9BACT</name>
<evidence type="ECO:0000256" key="1">
    <source>
        <dbReference type="ARBA" id="ARBA00010541"/>
    </source>
</evidence>
<dbReference type="PROSITE" id="PS50106">
    <property type="entry name" value="PDZ"/>
    <property type="match status" value="1"/>
</dbReference>
<feature type="active site" description="Charge relay system" evidence="7">
    <location>
        <position position="128"/>
    </location>
</feature>
<feature type="binding site" evidence="8">
    <location>
        <position position="158"/>
    </location>
    <ligand>
        <name>substrate</name>
    </ligand>
</feature>
<dbReference type="EC" id="3.4.21.107" evidence="10"/>
<dbReference type="InterPro" id="IPR009003">
    <property type="entry name" value="Peptidase_S1_PA"/>
</dbReference>
<dbReference type="SUPFAM" id="SSF50494">
    <property type="entry name" value="Trypsin-like serine proteases"/>
    <property type="match status" value="1"/>
</dbReference>
<proteinExistence type="inferred from homology"/>
<dbReference type="InterPro" id="IPR036034">
    <property type="entry name" value="PDZ_sf"/>
</dbReference>
<dbReference type="Pfam" id="PF00595">
    <property type="entry name" value="PDZ"/>
    <property type="match status" value="1"/>
</dbReference>
<dbReference type="RefSeq" id="WP_312640830.1">
    <property type="nucleotide sequence ID" value="NZ_CP116967.1"/>
</dbReference>
<dbReference type="PANTHER" id="PTHR22939">
    <property type="entry name" value="SERINE PROTEASE FAMILY S1C HTRA-RELATED"/>
    <property type="match status" value="1"/>
</dbReference>
<keyword evidence="2" id="KW-0645">Protease</keyword>
<protein>
    <submittedName>
        <fullName evidence="10">Do family serine endopeptidase</fullName>
        <ecNumber evidence="10">3.4.21.107</ecNumber>
    </submittedName>
</protein>
<dbReference type="Pfam" id="PF13365">
    <property type="entry name" value="Trypsin_2"/>
    <property type="match status" value="1"/>
</dbReference>
<dbReference type="EMBL" id="CP116967">
    <property type="protein sequence ID" value="WNM56920.1"/>
    <property type="molecule type" value="Genomic_DNA"/>
</dbReference>
<dbReference type="InterPro" id="IPR001478">
    <property type="entry name" value="PDZ"/>
</dbReference>
<feature type="binding site" evidence="8">
    <location>
        <begin position="230"/>
        <end position="232"/>
    </location>
    <ligand>
        <name>substrate</name>
    </ligand>
</feature>
<sequence>MTRHFPRRMAILSSVLALWIGCGSVVALSIGIDRGAGWAAESSESPLERMEEKTFKEAGFADVAQAVTPAVVNITATVDIVESRIGGVPLPFKGFGESQPPPGIPKRQKGSGSGVILSPDGFIMTNNHVIAQSRDLLVTLPDSREFPAKVVGADPETDLAVIKIQADKLPVIPWGNSASLAVGQYVLAVGNPFGLNSTVTLGIVSALDRGGMGLARFEDFIQTDAAINPGNSGGALVNTRGELVGINTAIASQSGGYQGVGFAVPSSLARPVLEELIKHGKIVRGYLGLGVQEMTTELAPWFGLKSGEGALVTDVVPGGPADKAGIHRGEVIFEYQGKNMKDGQMLLEQVTRATIGEQIELGMVENGKERKVRVVIREQPPTPQARRTRTPRAEHPLSGVEVADVDEAAIQEYGLNPATKGAVVSFLEEGCAAELAGIIEGDVIIELNKHPVESVREYSSWFKRLKKEHAVLVVLVRSSRHLYVVVKSS</sequence>
<dbReference type="Gene3D" id="2.40.10.120">
    <property type="match status" value="1"/>
</dbReference>
<dbReference type="PANTHER" id="PTHR22939:SF129">
    <property type="entry name" value="SERINE PROTEASE HTRA2, MITOCHONDRIAL"/>
    <property type="match status" value="1"/>
</dbReference>
<evidence type="ECO:0000256" key="8">
    <source>
        <dbReference type="PIRSR" id="PIRSR611782-2"/>
    </source>
</evidence>
<evidence type="ECO:0000256" key="4">
    <source>
        <dbReference type="ARBA" id="ARBA00022737"/>
    </source>
</evidence>
<evidence type="ECO:0000313" key="10">
    <source>
        <dbReference type="EMBL" id="WNM56920.1"/>
    </source>
</evidence>
<dbReference type="GO" id="GO:0006508">
    <property type="term" value="P:proteolysis"/>
    <property type="evidence" value="ECO:0007669"/>
    <property type="project" value="UniProtKB-KW"/>
</dbReference>
<dbReference type="Proteomes" id="UP001302719">
    <property type="component" value="Chromosome"/>
</dbReference>
<feature type="active site" description="Charge relay system" evidence="7">
    <location>
        <position position="232"/>
    </location>
</feature>
<keyword evidence="5 10" id="KW-0378">Hydrolase</keyword>
<feature type="domain" description="PDZ" evidence="9">
    <location>
        <begin position="276"/>
        <end position="342"/>
    </location>
</feature>
<keyword evidence="11" id="KW-1185">Reference proteome</keyword>
<evidence type="ECO:0000313" key="11">
    <source>
        <dbReference type="Proteomes" id="UP001302719"/>
    </source>
</evidence>
<keyword evidence="4" id="KW-0677">Repeat</keyword>
<reference evidence="10 11" key="1">
    <citation type="submission" date="2023-01" db="EMBL/GenBank/DDBJ databases">
        <title>Cultivation and genomic characterization of new, ubiquitous marine nitrite-oxidizing bacteria from the Nitrospirales.</title>
        <authorList>
            <person name="Mueller A.J."/>
            <person name="Daebeler A."/>
            <person name="Herbold C.W."/>
            <person name="Kirkegaard R.H."/>
            <person name="Daims H."/>
        </authorList>
    </citation>
    <scope>NUCLEOTIDE SEQUENCE [LARGE SCALE GENOMIC DNA]</scope>
    <source>
        <strain evidence="10 11">VA</strain>
    </source>
</reference>
<dbReference type="InterPro" id="IPR001940">
    <property type="entry name" value="Peptidase_S1C"/>
</dbReference>
<keyword evidence="6" id="KW-0720">Serine protease</keyword>
<accession>A0AA96GB46</accession>
<organism evidence="10 11">
    <name type="scientific">Candidatus Nitrospira allomarina</name>
    <dbReference type="NCBI Taxonomy" id="3020900"/>
    <lineage>
        <taxon>Bacteria</taxon>
        <taxon>Pseudomonadati</taxon>
        <taxon>Nitrospirota</taxon>
        <taxon>Nitrospiria</taxon>
        <taxon>Nitrospirales</taxon>
        <taxon>Nitrospiraceae</taxon>
        <taxon>Nitrospira</taxon>
    </lineage>
</organism>
<dbReference type="GO" id="GO:0004252">
    <property type="term" value="F:serine-type endopeptidase activity"/>
    <property type="evidence" value="ECO:0007669"/>
    <property type="project" value="InterPro"/>
</dbReference>